<dbReference type="GO" id="GO:0005886">
    <property type="term" value="C:plasma membrane"/>
    <property type="evidence" value="ECO:0007669"/>
    <property type="project" value="TreeGrafter"/>
</dbReference>
<keyword evidence="5" id="KW-0460">Magnesium</keyword>
<feature type="domain" description="P-type ATPase A" evidence="9">
    <location>
        <begin position="197"/>
        <end position="244"/>
    </location>
</feature>
<dbReference type="InterPro" id="IPR023214">
    <property type="entry name" value="HAD_sf"/>
</dbReference>
<dbReference type="EMBL" id="NKXS01005141">
    <property type="protein sequence ID" value="PIN04458.1"/>
    <property type="molecule type" value="Genomic_DNA"/>
</dbReference>
<evidence type="ECO:0000256" key="7">
    <source>
        <dbReference type="ARBA" id="ARBA00023136"/>
    </source>
</evidence>
<evidence type="ECO:0000256" key="2">
    <source>
        <dbReference type="ARBA" id="ARBA00022692"/>
    </source>
</evidence>
<evidence type="ECO:0000256" key="1">
    <source>
        <dbReference type="ARBA" id="ARBA00004370"/>
    </source>
</evidence>
<proteinExistence type="predicted"/>
<feature type="transmembrane region" description="Helical" evidence="8">
    <location>
        <begin position="132"/>
        <end position="149"/>
    </location>
</feature>
<comment type="subcellular location">
    <subcellularLocation>
        <location evidence="1">Membrane</location>
    </subcellularLocation>
</comment>
<evidence type="ECO:0000256" key="4">
    <source>
        <dbReference type="ARBA" id="ARBA00022837"/>
    </source>
</evidence>
<evidence type="ECO:0000313" key="11">
    <source>
        <dbReference type="EMBL" id="PIN04458.1"/>
    </source>
</evidence>
<dbReference type="InterPro" id="IPR059000">
    <property type="entry name" value="ATPase_P-type_domA"/>
</dbReference>
<dbReference type="PRINTS" id="PR00119">
    <property type="entry name" value="CATATPASE"/>
</dbReference>
<dbReference type="GO" id="GO:0005388">
    <property type="term" value="F:P-type calcium transporter activity"/>
    <property type="evidence" value="ECO:0007669"/>
    <property type="project" value="TreeGrafter"/>
</dbReference>
<organism evidence="11 12">
    <name type="scientific">Handroanthus impetiginosus</name>
    <dbReference type="NCBI Taxonomy" id="429701"/>
    <lineage>
        <taxon>Eukaryota</taxon>
        <taxon>Viridiplantae</taxon>
        <taxon>Streptophyta</taxon>
        <taxon>Embryophyta</taxon>
        <taxon>Tracheophyta</taxon>
        <taxon>Spermatophyta</taxon>
        <taxon>Magnoliopsida</taxon>
        <taxon>eudicotyledons</taxon>
        <taxon>Gunneridae</taxon>
        <taxon>Pentapetalae</taxon>
        <taxon>asterids</taxon>
        <taxon>lamiids</taxon>
        <taxon>Lamiales</taxon>
        <taxon>Bignoniaceae</taxon>
        <taxon>Crescentiina</taxon>
        <taxon>Tabebuia alliance</taxon>
        <taxon>Handroanthus</taxon>
    </lineage>
</organism>
<gene>
    <name evidence="11" type="ORF">CDL12_23004</name>
</gene>
<keyword evidence="11" id="KW-0378">Hydrolase</keyword>
<dbReference type="Gene3D" id="1.20.1110.10">
    <property type="entry name" value="Calcium-transporting ATPase, transmembrane domain"/>
    <property type="match status" value="2"/>
</dbReference>
<evidence type="ECO:0000256" key="5">
    <source>
        <dbReference type="ARBA" id="ARBA00022842"/>
    </source>
</evidence>
<dbReference type="GO" id="GO:0046872">
    <property type="term" value="F:metal ion binding"/>
    <property type="evidence" value="ECO:0007669"/>
    <property type="project" value="UniProtKB-KW"/>
</dbReference>
<dbReference type="InterPro" id="IPR008250">
    <property type="entry name" value="ATPase_P-typ_transduc_dom_A_sf"/>
</dbReference>
<keyword evidence="7 8" id="KW-0472">Membrane</keyword>
<comment type="caution">
    <text evidence="11">The sequence shown here is derived from an EMBL/GenBank/DDBJ whole genome shotgun (WGS) entry which is preliminary data.</text>
</comment>
<dbReference type="PANTHER" id="PTHR24093:SF434">
    <property type="entry name" value="CALCIUM-TRANSPORTING ATPASE 13, PLASMA MEMBRANE-TYPE-RELATED"/>
    <property type="match status" value="1"/>
</dbReference>
<dbReference type="Gene3D" id="2.70.150.10">
    <property type="entry name" value="Calcium-transporting ATPase, cytoplasmic transduction domain A"/>
    <property type="match status" value="1"/>
</dbReference>
<dbReference type="Gene3D" id="3.40.1110.10">
    <property type="entry name" value="Calcium-transporting ATPase, cytoplasmic domain N"/>
    <property type="match status" value="1"/>
</dbReference>
<dbReference type="STRING" id="429701.A0A2G9GGP9"/>
<evidence type="ECO:0000259" key="9">
    <source>
        <dbReference type="Pfam" id="PF00122"/>
    </source>
</evidence>
<dbReference type="Pfam" id="PF00122">
    <property type="entry name" value="E1-E2_ATPase"/>
    <property type="match status" value="1"/>
</dbReference>
<keyword evidence="2 8" id="KW-0812">Transmembrane</keyword>
<evidence type="ECO:0000256" key="8">
    <source>
        <dbReference type="SAM" id="Phobius"/>
    </source>
</evidence>
<dbReference type="PANTHER" id="PTHR24093">
    <property type="entry name" value="CATION TRANSPORTING ATPASE"/>
    <property type="match status" value="1"/>
</dbReference>
<dbReference type="Proteomes" id="UP000231279">
    <property type="component" value="Unassembled WGS sequence"/>
</dbReference>
<evidence type="ECO:0000259" key="10">
    <source>
        <dbReference type="Pfam" id="PF00689"/>
    </source>
</evidence>
<dbReference type="AlphaFoldDB" id="A0A2G9GGP9"/>
<dbReference type="GO" id="GO:0005524">
    <property type="term" value="F:ATP binding"/>
    <property type="evidence" value="ECO:0007669"/>
    <property type="project" value="InterPro"/>
</dbReference>
<reference evidence="12" key="1">
    <citation type="journal article" date="2018" name="Gigascience">
        <title>Genome assembly of the Pink Ipe (Handroanthus impetiginosus, Bignoniaceae), a highly valued, ecologically keystone Neotropical timber forest tree.</title>
        <authorList>
            <person name="Silva-Junior O.B."/>
            <person name="Grattapaglia D."/>
            <person name="Novaes E."/>
            <person name="Collevatti R.G."/>
        </authorList>
    </citation>
    <scope>NUCLEOTIDE SEQUENCE [LARGE SCALE GENOMIC DNA]</scope>
    <source>
        <strain evidence="12">cv. UFG-1</strain>
    </source>
</reference>
<dbReference type="PRINTS" id="PR00120">
    <property type="entry name" value="HATPASE"/>
</dbReference>
<dbReference type="Pfam" id="PF00689">
    <property type="entry name" value="Cation_ATPase_C"/>
    <property type="match status" value="1"/>
</dbReference>
<dbReference type="SUPFAM" id="SSF56784">
    <property type="entry name" value="HAD-like"/>
    <property type="match status" value="1"/>
</dbReference>
<dbReference type="Gene3D" id="3.40.50.1000">
    <property type="entry name" value="HAD superfamily/HAD-like"/>
    <property type="match status" value="1"/>
</dbReference>
<dbReference type="GO" id="GO:0016887">
    <property type="term" value="F:ATP hydrolysis activity"/>
    <property type="evidence" value="ECO:0007669"/>
    <property type="project" value="InterPro"/>
</dbReference>
<feature type="transmembrane region" description="Helical" evidence="8">
    <location>
        <begin position="161"/>
        <end position="181"/>
    </location>
</feature>
<protein>
    <submittedName>
        <fullName evidence="11">Calcium transporting ATPase</fullName>
        <ecNumber evidence="11">3.6.3.8</ecNumber>
    </submittedName>
</protein>
<dbReference type="SUPFAM" id="SSF81653">
    <property type="entry name" value="Calcium ATPase, transduction domain A"/>
    <property type="match status" value="1"/>
</dbReference>
<keyword evidence="12" id="KW-1185">Reference proteome</keyword>
<dbReference type="OrthoDB" id="912093at2759"/>
<feature type="domain" description="Cation-transporting P-type ATPase C-terminal" evidence="10">
    <location>
        <begin position="683"/>
        <end position="780"/>
    </location>
</feature>
<keyword evidence="4" id="KW-0106">Calcium</keyword>
<dbReference type="InterPro" id="IPR023299">
    <property type="entry name" value="ATPase_P-typ_cyto_dom_N"/>
</dbReference>
<dbReference type="InterPro" id="IPR006068">
    <property type="entry name" value="ATPase_P-typ_cation-transptr_C"/>
</dbReference>
<evidence type="ECO:0000313" key="12">
    <source>
        <dbReference type="Proteomes" id="UP000231279"/>
    </source>
</evidence>
<dbReference type="InterPro" id="IPR023298">
    <property type="entry name" value="ATPase_P-typ_TM_dom_sf"/>
</dbReference>
<name>A0A2G9GGP9_9LAMI</name>
<dbReference type="SUPFAM" id="SSF81660">
    <property type="entry name" value="Metal cation-transporting ATPase, ATP-binding domain N"/>
    <property type="match status" value="1"/>
</dbReference>
<accession>A0A2G9GGP9</accession>
<keyword evidence="6 8" id="KW-1133">Transmembrane helix</keyword>
<dbReference type="InterPro" id="IPR036412">
    <property type="entry name" value="HAD-like_sf"/>
</dbReference>
<evidence type="ECO:0000256" key="6">
    <source>
        <dbReference type="ARBA" id="ARBA00022989"/>
    </source>
</evidence>
<dbReference type="SUPFAM" id="SSF81665">
    <property type="entry name" value="Calcium ATPase, transmembrane domain M"/>
    <property type="match status" value="1"/>
</dbReference>
<dbReference type="EC" id="3.6.3.8" evidence="11"/>
<dbReference type="Pfam" id="PF13246">
    <property type="entry name" value="Cation_ATPase"/>
    <property type="match status" value="1"/>
</dbReference>
<sequence>MSTSSSSSVESLSNDSDPLLNDSDSILAFVDNNQANIIPMDIEPNRFPIINPYTSSMAELVRRRNKKWLRDHGGVEGILLALETDTEIGIYGDPTDTDDRTKAFGSNCLTPPDDHNVKCCFGRLALETSKDPMMLVLFVCSLLSLVLGIQSNGLRRGWQEGVARLAAVLAVVVISSAGNFWPTFQCLKFPDISSRIPEVDIVRNGRWQQIPICNVVVGDIVFLKPGDQVPANGLFIEGCSLLVETPRIVDGQNGITVVSGYARMVVTAVGKNKKHHTIFIKGSLLDEMKQAKFVVEKIVKVVAWMNFEALLVKVGATPVMIALSSSPEGLVKAVKMGFANSIKRMMEMEILIRDPSISHSLASITTQCVNKTGTLTADYLEVAKFWQGLNSIEELSADFIAPTVIELLHQGIGLNTTQPPSTSIVASATNATDKAIFDWVVRQLSMDVETFEKSYTILEVEPFGSKNRSSSVLINKNSDNTIHVHKKGALDVIIPMCSHYNESSGTVKVINRKEKALLEEILRGVAKKGLRCFALAHRKTSIGDYFTFSGQRSGTRRTMEECRRARVNLKLITGDSLMTAILIAANCGIVVDLDHRRGEVVQGKDFKELSLEERMERVDNIRVLASATPEHKYLMVQCLKMKGHVVTCLGQGIGDVMALREADVAICFEPKALRLQRGLYDTMQIYAQFLITATFVALIVEFVKTPPKECVMQKPPTSREQPLISSLVRTNICIQVLYHVSVLLTIYFKGESFFYVNSYKKEAMMFNTYILYQVFSMFDTSLSKTSNILEEI</sequence>
<evidence type="ECO:0000256" key="3">
    <source>
        <dbReference type="ARBA" id="ARBA00022723"/>
    </source>
</evidence>
<keyword evidence="3" id="KW-0479">Metal-binding</keyword>
<dbReference type="InterPro" id="IPR001757">
    <property type="entry name" value="P_typ_ATPase"/>
</dbReference>